<keyword evidence="2" id="KW-1185">Reference proteome</keyword>
<organism evidence="1 2">
    <name type="scientific">Nitrosopumilus adriaticus</name>
    <dbReference type="NCBI Taxonomy" id="1580092"/>
    <lineage>
        <taxon>Archaea</taxon>
        <taxon>Nitrososphaerota</taxon>
        <taxon>Nitrososphaeria</taxon>
        <taxon>Nitrosopumilales</taxon>
        <taxon>Nitrosopumilaceae</taxon>
        <taxon>Nitrosopumilus</taxon>
    </lineage>
</organism>
<dbReference type="KEGG" id="nin:NADRNF5_1715"/>
<dbReference type="Proteomes" id="UP000032408">
    <property type="component" value="Chromosome"/>
</dbReference>
<protein>
    <submittedName>
        <fullName evidence="1">Uncharacterized protein</fullName>
    </submittedName>
</protein>
<name>A0A0D5C4D5_9ARCH</name>
<gene>
    <name evidence="1" type="ORF">NADRNF5_1715</name>
</gene>
<dbReference type="OrthoDB" id="10526at2157"/>
<reference evidence="2" key="1">
    <citation type="submission" date="2015-03" db="EMBL/GenBank/DDBJ databases">
        <title>Characterization of two novel Thaumarchaeota isolated from the Northern Adriatic Sea.</title>
        <authorList>
            <person name="Bayer B."/>
            <person name="Vojvoda J."/>
            <person name="Offre P."/>
            <person name="Srivastava A."/>
            <person name="Elisabeth N."/>
            <person name="Garcia J.A.L."/>
            <person name="Schleper C."/>
            <person name="Herndl G.J."/>
        </authorList>
    </citation>
    <scope>NUCLEOTIDE SEQUENCE [LARGE SCALE GENOMIC DNA]</scope>
    <source>
        <strain evidence="2">NF5</strain>
    </source>
</reference>
<evidence type="ECO:0000313" key="2">
    <source>
        <dbReference type="Proteomes" id="UP000032408"/>
    </source>
</evidence>
<accession>A0A0D5C4D5</accession>
<sequence length="214" mass="24493">MAMPMDFDGMRTDDASERTDNVDEYRRTCIDFIEDISHDYEAWVDYYKLPEDEDKRRRAGIRATIARTNEWIAKVSQSIKAVDVVMNDGIQKMAESTAGKPFQIGVFVNQKSGYTETRPGIIDVNVKATGRDGRKTKLGFHFKDDRFRIESTCDAYIDETNLPTQESEFLDIHLTLHAENAKTRDVISFTVTICEIENDVEIDRRGVSTVVHLV</sequence>
<evidence type="ECO:0000313" key="1">
    <source>
        <dbReference type="EMBL" id="AJW71393.1"/>
    </source>
</evidence>
<reference evidence="1 2" key="2">
    <citation type="journal article" date="2016" name="ISME J.">
        <title>Physiological and genomic characterization of two novel marine thaumarchaeal strains indicates niche differentiation.</title>
        <authorList>
            <person name="Bayer B."/>
            <person name="Vojvoda J."/>
            <person name="Offre P."/>
            <person name="Alves R.J."/>
            <person name="Elisabeth N.H."/>
            <person name="Garcia J.A."/>
            <person name="Volland J.M."/>
            <person name="Srivastava A."/>
            <person name="Schleper C."/>
            <person name="Herndl G.J."/>
        </authorList>
    </citation>
    <scope>NUCLEOTIDE SEQUENCE [LARGE SCALE GENOMIC DNA]</scope>
    <source>
        <strain evidence="1 2">NF5</strain>
    </source>
</reference>
<dbReference type="RefSeq" id="WP_048117225.1">
    <property type="nucleotide sequence ID" value="NZ_CP011070.1"/>
</dbReference>
<dbReference type="AlphaFoldDB" id="A0A0D5C4D5"/>
<dbReference type="GeneID" id="24820885"/>
<dbReference type="EMBL" id="CP011070">
    <property type="protein sequence ID" value="AJW71393.1"/>
    <property type="molecule type" value="Genomic_DNA"/>
</dbReference>
<dbReference type="HOGENOM" id="CLU_1292063_0_0_2"/>
<proteinExistence type="predicted"/>